<feature type="chain" id="PRO_5045805896" evidence="1">
    <location>
        <begin position="22"/>
        <end position="443"/>
    </location>
</feature>
<dbReference type="InterPro" id="IPR050490">
    <property type="entry name" value="Bact_solute-bd_prot1"/>
</dbReference>
<sequence>MNTRKKLFAAGAVFATAVLLAGCGSSGGVGGAEEVEQATGEDATINYWTWFPPEATLNAAIEAFEAENPNITVNLRVFEAADYAKQLSLALSAGEDIDVAGVQVSAMTNAVKDFMLPVEDWEGDWIQDVNESMLAQTAGIADDGVLYSVPMGSIGSPIMYYNAAMLEEAGVEVPTTSAEWKSAVDSIQAQFPDVNPVVFQGETYWQEEMLFGFAEQNSPGLSDDIFGGDGAWDQEAMIDGLNAYKSIFDDGIVSTDVLSLTGTRPNEIFAAGEAAFYIDGSWQNSLLSADYRETAGIDLEDVGAAPLPLVDGGSPAVRALAEGGLAIPASSSNVEAASLFIEFMVVGGGVDVWAKDLVLVPSLNGYQLPDDVLQSSAAQEGFAAAAAVIGDPTSPRTSQQDFLNAVEGNAILDVLRGEQTAEEAAAYMQEEWTSGRYPHGSDQ</sequence>
<dbReference type="SUPFAM" id="SSF53850">
    <property type="entry name" value="Periplasmic binding protein-like II"/>
    <property type="match status" value="1"/>
</dbReference>
<dbReference type="InterPro" id="IPR006059">
    <property type="entry name" value="SBP"/>
</dbReference>
<dbReference type="PANTHER" id="PTHR43649">
    <property type="entry name" value="ARABINOSE-BINDING PROTEIN-RELATED"/>
    <property type="match status" value="1"/>
</dbReference>
<accession>A0ABU8LS39</accession>
<protein>
    <submittedName>
        <fullName evidence="2">Extracellular solute-binding protein</fullName>
    </submittedName>
</protein>
<keyword evidence="3" id="KW-1185">Reference proteome</keyword>
<dbReference type="Gene3D" id="3.40.190.10">
    <property type="entry name" value="Periplasmic binding protein-like II"/>
    <property type="match status" value="1"/>
</dbReference>
<evidence type="ECO:0000313" key="2">
    <source>
        <dbReference type="EMBL" id="MEJ1154466.1"/>
    </source>
</evidence>
<dbReference type="RefSeq" id="WP_337336903.1">
    <property type="nucleotide sequence ID" value="NZ_JBBDGL010000001.1"/>
</dbReference>
<dbReference type="Pfam" id="PF01547">
    <property type="entry name" value="SBP_bac_1"/>
    <property type="match status" value="1"/>
</dbReference>
<evidence type="ECO:0000313" key="3">
    <source>
        <dbReference type="Proteomes" id="UP001368654"/>
    </source>
</evidence>
<name>A0ABU8LS39_9MICO</name>
<dbReference type="Proteomes" id="UP001368654">
    <property type="component" value="Unassembled WGS sequence"/>
</dbReference>
<keyword evidence="1" id="KW-0732">Signal</keyword>
<feature type="signal peptide" evidence="1">
    <location>
        <begin position="1"/>
        <end position="21"/>
    </location>
</feature>
<evidence type="ECO:0000256" key="1">
    <source>
        <dbReference type="SAM" id="SignalP"/>
    </source>
</evidence>
<dbReference type="PANTHER" id="PTHR43649:SF12">
    <property type="entry name" value="DIACETYLCHITOBIOSE BINDING PROTEIN DASA"/>
    <property type="match status" value="1"/>
</dbReference>
<comment type="caution">
    <text evidence="2">The sequence shown here is derived from an EMBL/GenBank/DDBJ whole genome shotgun (WGS) entry which is preliminary data.</text>
</comment>
<proteinExistence type="predicted"/>
<reference evidence="2 3" key="1">
    <citation type="submission" date="2024-02" db="EMBL/GenBank/DDBJ databases">
        <authorList>
            <person name="Saticioglu I.B."/>
        </authorList>
    </citation>
    <scope>NUCLEOTIDE SEQUENCE [LARGE SCALE GENOMIC DNA]</scope>
    <source>
        <strain evidence="2 3">Mu-86</strain>
    </source>
</reference>
<dbReference type="PROSITE" id="PS51257">
    <property type="entry name" value="PROKAR_LIPOPROTEIN"/>
    <property type="match status" value="1"/>
</dbReference>
<dbReference type="EMBL" id="JBBDGL010000001">
    <property type="protein sequence ID" value="MEJ1154466.1"/>
    <property type="molecule type" value="Genomic_DNA"/>
</dbReference>
<organism evidence="2 3">
    <name type="scientific">Microbacterium marmarense</name>
    <dbReference type="NCBI Taxonomy" id="3122051"/>
    <lineage>
        <taxon>Bacteria</taxon>
        <taxon>Bacillati</taxon>
        <taxon>Actinomycetota</taxon>
        <taxon>Actinomycetes</taxon>
        <taxon>Micrococcales</taxon>
        <taxon>Microbacteriaceae</taxon>
        <taxon>Microbacterium</taxon>
    </lineage>
</organism>
<gene>
    <name evidence="2" type="ORF">WDU96_02495</name>
</gene>